<gene>
    <name evidence="2" type="ORF">PF008_g32537</name>
</gene>
<organism evidence="2 3">
    <name type="scientific">Phytophthora fragariae</name>
    <dbReference type="NCBI Taxonomy" id="53985"/>
    <lineage>
        <taxon>Eukaryota</taxon>
        <taxon>Sar</taxon>
        <taxon>Stramenopiles</taxon>
        <taxon>Oomycota</taxon>
        <taxon>Peronosporomycetes</taxon>
        <taxon>Peronosporales</taxon>
        <taxon>Peronosporaceae</taxon>
        <taxon>Phytophthora</taxon>
    </lineage>
</organism>
<feature type="chain" id="PRO_5026038444" evidence="1">
    <location>
        <begin position="21"/>
        <end position="56"/>
    </location>
</feature>
<feature type="signal peptide" evidence="1">
    <location>
        <begin position="1"/>
        <end position="20"/>
    </location>
</feature>
<sequence length="56" mass="5829">MHGKPRVHAVHLWLPTDCCALFCVPPALPGSRAGHCRTATMITSSSSSGIAGVDAR</sequence>
<reference evidence="2 3" key="1">
    <citation type="submission" date="2018-09" db="EMBL/GenBank/DDBJ databases">
        <title>Genomic investigation of the strawberry pathogen Phytophthora fragariae indicates pathogenicity is determined by transcriptional variation in three key races.</title>
        <authorList>
            <person name="Adams T.M."/>
            <person name="Armitage A.D."/>
            <person name="Sobczyk M.K."/>
            <person name="Bates H.J."/>
            <person name="Dunwell J.M."/>
            <person name="Nellist C.F."/>
            <person name="Harrison R.J."/>
        </authorList>
    </citation>
    <scope>NUCLEOTIDE SEQUENCE [LARGE SCALE GENOMIC DNA]</scope>
    <source>
        <strain evidence="2 3">NOV-77</strain>
    </source>
</reference>
<evidence type="ECO:0000256" key="1">
    <source>
        <dbReference type="SAM" id="SignalP"/>
    </source>
</evidence>
<proteinExistence type="predicted"/>
<name>A0A6G0PZH2_9STRA</name>
<accession>A0A6G0PZH2</accession>
<evidence type="ECO:0000313" key="3">
    <source>
        <dbReference type="Proteomes" id="UP000486351"/>
    </source>
</evidence>
<dbReference type="Proteomes" id="UP000486351">
    <property type="component" value="Unassembled WGS sequence"/>
</dbReference>
<protein>
    <submittedName>
        <fullName evidence="2">Uncharacterized protein</fullName>
    </submittedName>
</protein>
<comment type="caution">
    <text evidence="2">The sequence shown here is derived from an EMBL/GenBank/DDBJ whole genome shotgun (WGS) entry which is preliminary data.</text>
</comment>
<dbReference type="AlphaFoldDB" id="A0A6G0PZH2"/>
<dbReference type="EMBL" id="QXFY01009350">
    <property type="protein sequence ID" value="KAE9262675.1"/>
    <property type="molecule type" value="Genomic_DNA"/>
</dbReference>
<keyword evidence="1" id="KW-0732">Signal</keyword>
<evidence type="ECO:0000313" key="2">
    <source>
        <dbReference type="EMBL" id="KAE9262675.1"/>
    </source>
</evidence>